<dbReference type="InterPro" id="IPR036873">
    <property type="entry name" value="Rhodanese-like_dom_sf"/>
</dbReference>
<dbReference type="SMART" id="SM00450">
    <property type="entry name" value="RHOD"/>
    <property type="match status" value="2"/>
</dbReference>
<dbReference type="Proteomes" id="UP000494206">
    <property type="component" value="Unassembled WGS sequence"/>
</dbReference>
<dbReference type="CDD" id="cd01448">
    <property type="entry name" value="TST_Repeat_1"/>
    <property type="match status" value="1"/>
</dbReference>
<dbReference type="PANTHER" id="PTHR11364:SF30">
    <property type="entry name" value="RHODANESE DOMAIN-CONTAINING PROTEIN"/>
    <property type="match status" value="1"/>
</dbReference>
<keyword evidence="2" id="KW-0677">Repeat</keyword>
<keyword evidence="3" id="KW-1133">Transmembrane helix</keyword>
<comment type="caution">
    <text evidence="5">The sequence shown here is derived from an EMBL/GenBank/DDBJ whole genome shotgun (WGS) entry which is preliminary data.</text>
</comment>
<dbReference type="OrthoDB" id="270167at2759"/>
<keyword evidence="3" id="KW-0472">Membrane</keyword>
<dbReference type="Pfam" id="PF00581">
    <property type="entry name" value="Rhodanese"/>
    <property type="match status" value="2"/>
</dbReference>
<feature type="transmembrane region" description="Helical" evidence="3">
    <location>
        <begin position="96"/>
        <end position="120"/>
    </location>
</feature>
<keyword evidence="6" id="KW-1185">Reference proteome</keyword>
<evidence type="ECO:0000313" key="6">
    <source>
        <dbReference type="Proteomes" id="UP000494206"/>
    </source>
</evidence>
<organism evidence="5 6">
    <name type="scientific">Caenorhabditis bovis</name>
    <dbReference type="NCBI Taxonomy" id="2654633"/>
    <lineage>
        <taxon>Eukaryota</taxon>
        <taxon>Metazoa</taxon>
        <taxon>Ecdysozoa</taxon>
        <taxon>Nematoda</taxon>
        <taxon>Chromadorea</taxon>
        <taxon>Rhabditida</taxon>
        <taxon>Rhabditina</taxon>
        <taxon>Rhabditomorpha</taxon>
        <taxon>Rhabditoidea</taxon>
        <taxon>Rhabditidae</taxon>
        <taxon>Peloderinae</taxon>
        <taxon>Caenorhabditis</taxon>
    </lineage>
</organism>
<accession>A0A8S1EAU6</accession>
<gene>
    <name evidence="5" type="ORF">CBOVIS_LOCUS1140</name>
</gene>
<reference evidence="5 6" key="1">
    <citation type="submission" date="2020-04" db="EMBL/GenBank/DDBJ databases">
        <authorList>
            <person name="Laetsch R D."/>
            <person name="Stevens L."/>
            <person name="Kumar S."/>
            <person name="Blaxter L. M."/>
        </authorList>
    </citation>
    <scope>NUCLEOTIDE SEQUENCE [LARGE SCALE GENOMIC DNA]</scope>
</reference>
<evidence type="ECO:0000256" key="3">
    <source>
        <dbReference type="SAM" id="Phobius"/>
    </source>
</evidence>
<dbReference type="InterPro" id="IPR001763">
    <property type="entry name" value="Rhodanese-like_dom"/>
</dbReference>
<dbReference type="PROSITE" id="PS50206">
    <property type="entry name" value="RHODANESE_3"/>
    <property type="match status" value="2"/>
</dbReference>
<keyword evidence="3" id="KW-0812">Transmembrane</keyword>
<dbReference type="Gene3D" id="3.40.250.10">
    <property type="entry name" value="Rhodanese-like domain"/>
    <property type="match status" value="2"/>
</dbReference>
<dbReference type="EMBL" id="CADEPM010000001">
    <property type="protein sequence ID" value="CAB3397777.1"/>
    <property type="molecule type" value="Genomic_DNA"/>
</dbReference>
<dbReference type="InterPro" id="IPR045078">
    <property type="entry name" value="TST/MPST-like"/>
</dbReference>
<evidence type="ECO:0000259" key="4">
    <source>
        <dbReference type="PROSITE" id="PS50206"/>
    </source>
</evidence>
<protein>
    <recommendedName>
        <fullName evidence="4">Rhodanese domain-containing protein</fullName>
    </recommendedName>
</protein>
<evidence type="ECO:0000256" key="1">
    <source>
        <dbReference type="ARBA" id="ARBA00022679"/>
    </source>
</evidence>
<proteinExistence type="predicted"/>
<name>A0A8S1EAU6_9PELO</name>
<dbReference type="GO" id="GO:0005739">
    <property type="term" value="C:mitochondrion"/>
    <property type="evidence" value="ECO:0007669"/>
    <property type="project" value="TreeGrafter"/>
</dbReference>
<dbReference type="PANTHER" id="PTHR11364">
    <property type="entry name" value="THIOSULFATE SULFERTANSFERASE"/>
    <property type="match status" value="1"/>
</dbReference>
<dbReference type="SUPFAM" id="SSF52821">
    <property type="entry name" value="Rhodanese/Cell cycle control phosphatase"/>
    <property type="match status" value="2"/>
</dbReference>
<feature type="domain" description="Rhodanese" evidence="4">
    <location>
        <begin position="175"/>
        <end position="267"/>
    </location>
</feature>
<dbReference type="AlphaFoldDB" id="A0A8S1EAU6"/>
<sequence length="425" mass="48360">MQKWQVGGKPKDYQSRHDIYEKRDGGVYNTVDEQQKEYEDPDYYYDEMGKSRRSQRIAAMKVQPMMATPPPIPPPMTPTHIAIRNPKAASAKRWKIICISVAITLLAVFIIATILSFFVFASANPFQKSSYGLPRQAMEQSLILKRSDMEISSNHLLTLIITKRKICILEAASGDEQKSRENFEADHIDSARLVFYSNMSHAGVPVHPLQFQRFARSQGIDNDCHIVVYDRGQMIWSTYAVWIFKLFGHQKVSLLSGGYLGWKTQQARSAQYKTERGAPLKARQGDFLASWNKSIIITYDDVLVNSEIETYDVVDAQTKDEFLGVAQGALYGHIKGARNIPIDAVYDWTVGQWRDADHLRGLFNNNALSLRKPVIVYCSTSLRSSMIWWALTRSGYNAKIYFGGWPEWVVRAPDQLKVIGTTLDN</sequence>
<keyword evidence="1" id="KW-0808">Transferase</keyword>
<evidence type="ECO:0000256" key="2">
    <source>
        <dbReference type="ARBA" id="ARBA00022737"/>
    </source>
</evidence>
<feature type="domain" description="Rhodanese" evidence="4">
    <location>
        <begin position="307"/>
        <end position="417"/>
    </location>
</feature>
<evidence type="ECO:0000313" key="5">
    <source>
        <dbReference type="EMBL" id="CAB3397777.1"/>
    </source>
</evidence>
<dbReference type="GO" id="GO:0004792">
    <property type="term" value="F:thiosulfate-cyanide sulfurtransferase activity"/>
    <property type="evidence" value="ECO:0007669"/>
    <property type="project" value="TreeGrafter"/>
</dbReference>